<dbReference type="EMBL" id="JAMRXG010000004">
    <property type="protein sequence ID" value="MCM6774056.1"/>
    <property type="molecule type" value="Genomic_DNA"/>
</dbReference>
<comment type="caution">
    <text evidence="2">The sequence shown here is derived from an EMBL/GenBank/DDBJ whole genome shotgun (WGS) entry which is preliminary data.</text>
</comment>
<keyword evidence="3" id="KW-1185">Reference proteome</keyword>
<dbReference type="Proteomes" id="UP001139157">
    <property type="component" value="Unassembled WGS sequence"/>
</dbReference>
<evidence type="ECO:0000313" key="2">
    <source>
        <dbReference type="EMBL" id="MCM6774056.1"/>
    </source>
</evidence>
<protein>
    <submittedName>
        <fullName evidence="2">Uncharacterized protein</fullName>
    </submittedName>
</protein>
<sequence length="117" mass="12597">MRRGVARTVANDYTGVMNGDPYHIMVASIYAFGATDFDAHRALEPMTRGAVVPGKNRGVTRSIRGWPSISRAARYRARRRTPGGALDYALSDTPDPDWGSAAEDAPPSFGSGGRSVR</sequence>
<proteinExistence type="predicted"/>
<feature type="region of interest" description="Disordered" evidence="1">
    <location>
        <begin position="83"/>
        <end position="117"/>
    </location>
</feature>
<evidence type="ECO:0000256" key="1">
    <source>
        <dbReference type="SAM" id="MobiDB-lite"/>
    </source>
</evidence>
<dbReference type="AlphaFoldDB" id="A0A9X2IYL3"/>
<organism evidence="2 3">
    <name type="scientific">Nocardia pulmonis</name>
    <dbReference type="NCBI Taxonomy" id="2951408"/>
    <lineage>
        <taxon>Bacteria</taxon>
        <taxon>Bacillati</taxon>
        <taxon>Actinomycetota</taxon>
        <taxon>Actinomycetes</taxon>
        <taxon>Mycobacteriales</taxon>
        <taxon>Nocardiaceae</taxon>
        <taxon>Nocardia</taxon>
    </lineage>
</organism>
<gene>
    <name evidence="2" type="ORF">NDR86_11285</name>
</gene>
<dbReference type="RefSeq" id="WP_251911315.1">
    <property type="nucleotide sequence ID" value="NZ_JAMRXG010000004.1"/>
</dbReference>
<reference evidence="2" key="1">
    <citation type="submission" date="2022-06" db="EMBL/GenBank/DDBJ databases">
        <title>Novel species in genus nocardia.</title>
        <authorList>
            <person name="Li F."/>
        </authorList>
    </citation>
    <scope>NUCLEOTIDE SEQUENCE</scope>
    <source>
        <strain evidence="2">CDC141</strain>
    </source>
</reference>
<accession>A0A9X2IYL3</accession>
<name>A0A9X2IYL3_9NOCA</name>
<dbReference type="Gene3D" id="1.20.1050.60">
    <property type="entry name" value="alpha-1,2-mannosidase"/>
    <property type="match status" value="1"/>
</dbReference>
<evidence type="ECO:0000313" key="3">
    <source>
        <dbReference type="Proteomes" id="UP001139157"/>
    </source>
</evidence>